<evidence type="ECO:0000313" key="1">
    <source>
        <dbReference type="EMBL" id="SFS08023.1"/>
    </source>
</evidence>
<dbReference type="Gene3D" id="2.40.10.270">
    <property type="entry name" value="Bacteriophage SPP1 head-tail adaptor protein"/>
    <property type="match status" value="1"/>
</dbReference>
<dbReference type="Proteomes" id="UP000198926">
    <property type="component" value="Unassembled WGS sequence"/>
</dbReference>
<dbReference type="STRING" id="1123755.SAMN05444714_0983"/>
<dbReference type="Pfam" id="PF05521">
    <property type="entry name" value="Phage_HCP"/>
    <property type="match status" value="1"/>
</dbReference>
<dbReference type="InterPro" id="IPR008767">
    <property type="entry name" value="Phage_SPP1_head-tail_adaptor"/>
</dbReference>
<dbReference type="AlphaFoldDB" id="A0A1I6LX67"/>
<gene>
    <name evidence="1" type="ORF">SAMN05444714_0983</name>
</gene>
<name>A0A1I6LX67_9RHOB</name>
<organism evidence="1 2">
    <name type="scientific">Yoonia litorea</name>
    <dbReference type="NCBI Taxonomy" id="1123755"/>
    <lineage>
        <taxon>Bacteria</taxon>
        <taxon>Pseudomonadati</taxon>
        <taxon>Pseudomonadota</taxon>
        <taxon>Alphaproteobacteria</taxon>
        <taxon>Rhodobacterales</taxon>
        <taxon>Paracoccaceae</taxon>
        <taxon>Yoonia</taxon>
    </lineage>
</organism>
<dbReference type="OrthoDB" id="7570189at2"/>
<evidence type="ECO:0000313" key="2">
    <source>
        <dbReference type="Proteomes" id="UP000198926"/>
    </source>
</evidence>
<reference evidence="1 2" key="1">
    <citation type="submission" date="2016-10" db="EMBL/GenBank/DDBJ databases">
        <authorList>
            <person name="de Groot N.N."/>
        </authorList>
    </citation>
    <scope>NUCLEOTIDE SEQUENCE [LARGE SCALE GENOMIC DNA]</scope>
    <source>
        <strain evidence="1 2">DSM 29433</strain>
    </source>
</reference>
<keyword evidence="2" id="KW-1185">Reference proteome</keyword>
<dbReference type="InterPro" id="IPR038666">
    <property type="entry name" value="SSP1_head-tail_sf"/>
</dbReference>
<dbReference type="EMBL" id="FOZM01000001">
    <property type="protein sequence ID" value="SFS08023.1"/>
    <property type="molecule type" value="Genomic_DNA"/>
</dbReference>
<proteinExistence type="predicted"/>
<sequence length="112" mass="11929">MADPLMNRSLILEAPQRVADGAGGFSRTWEPLGVLWAEVKAGRGREMAQGQAVLSRVPLRITVRAAPVGAVSRPKAGQRFVEGTRVFSIHAVSDAGSHGQFLTCHALEEVAP</sequence>
<dbReference type="RefSeq" id="WP_090204648.1">
    <property type="nucleotide sequence ID" value="NZ_FOZM01000001.1"/>
</dbReference>
<protein>
    <submittedName>
        <fullName evidence="1">Head-tail adaptor</fullName>
    </submittedName>
</protein>
<accession>A0A1I6LX67</accession>